<dbReference type="RefSeq" id="YP_009807651.1">
    <property type="nucleotide sequence ID" value="NC_048027.1"/>
</dbReference>
<sequence>MEYEPKFVWGPKGPVDLCGCQFCDNEWQIIMNVLDPDGWLSRACGIGMILCPECGCKRCPKATYHGHECTGSNESGQSGSVYGDFILRSEDEDD</sequence>
<dbReference type="KEGG" id="vg:54998530"/>
<gene>
    <name evidence="1" type="primary">99</name>
    <name evidence="1" type="ORF">SEA_FRYBERGER_99</name>
</gene>
<keyword evidence="2" id="KW-1185">Reference proteome</keyword>
<proteinExistence type="predicted"/>
<dbReference type="GeneID" id="54998530"/>
<protein>
    <submittedName>
        <fullName evidence="1">Uncharacterized protein</fullName>
    </submittedName>
</protein>
<dbReference type="EMBL" id="MH479913">
    <property type="protein sequence ID" value="AXN53515.1"/>
    <property type="molecule type" value="Genomic_DNA"/>
</dbReference>
<organism evidence="1 2">
    <name type="scientific">Gordonia phage Fryberger</name>
    <dbReference type="NCBI Taxonomy" id="2250392"/>
    <lineage>
        <taxon>Viruses</taxon>
        <taxon>Duplodnaviria</taxon>
        <taxon>Heunggongvirae</taxon>
        <taxon>Uroviricota</taxon>
        <taxon>Caudoviricetes</taxon>
        <taxon>Ronaldovirus</taxon>
        <taxon>Ronaldovirus fryberger</taxon>
    </lineage>
</organism>
<evidence type="ECO:0000313" key="1">
    <source>
        <dbReference type="EMBL" id="AXN53515.1"/>
    </source>
</evidence>
<name>A0A346FCQ1_9CAUD</name>
<accession>A0A346FCQ1</accession>
<reference evidence="1 2" key="1">
    <citation type="submission" date="2018-06" db="EMBL/GenBank/DDBJ databases">
        <authorList>
            <person name="Searcy Z.E."/>
            <person name="Delesalle V.A."/>
            <person name="Garlena R.A."/>
            <person name="Russell D.A."/>
            <person name="Pope W.H."/>
            <person name="Jacobs-Sera D."/>
            <person name="Hatfull G.F."/>
        </authorList>
    </citation>
    <scope>NUCLEOTIDE SEQUENCE [LARGE SCALE GENOMIC DNA]</scope>
</reference>
<dbReference type="Proteomes" id="UP000259952">
    <property type="component" value="Segment"/>
</dbReference>
<evidence type="ECO:0000313" key="2">
    <source>
        <dbReference type="Proteomes" id="UP000259952"/>
    </source>
</evidence>